<accession>A0ACA9LL73</accession>
<feature type="non-terminal residue" evidence="1">
    <location>
        <position position="1"/>
    </location>
</feature>
<comment type="caution">
    <text evidence="1">The sequence shown here is derived from an EMBL/GenBank/DDBJ whole genome shotgun (WGS) entry which is preliminary data.</text>
</comment>
<sequence>KIYTTPTRTTEEIFNSIKTKKVNTLEHAADSFILQNNTKRI</sequence>
<dbReference type="Proteomes" id="UP000789702">
    <property type="component" value="Unassembled WGS sequence"/>
</dbReference>
<reference evidence="1" key="1">
    <citation type="submission" date="2021-06" db="EMBL/GenBank/DDBJ databases">
        <authorList>
            <person name="Kallberg Y."/>
            <person name="Tangrot J."/>
            <person name="Rosling A."/>
        </authorList>
    </citation>
    <scope>NUCLEOTIDE SEQUENCE</scope>
    <source>
        <strain evidence="1">IL203A</strain>
    </source>
</reference>
<keyword evidence="2" id="KW-1185">Reference proteome</keyword>
<gene>
    <name evidence="1" type="ORF">DHETER_LOCUS4452</name>
</gene>
<evidence type="ECO:0000313" key="2">
    <source>
        <dbReference type="Proteomes" id="UP000789702"/>
    </source>
</evidence>
<proteinExistence type="predicted"/>
<name>A0ACA9LL73_9GLOM</name>
<protein>
    <submittedName>
        <fullName evidence="1">14464_t:CDS:1</fullName>
    </submittedName>
</protein>
<organism evidence="1 2">
    <name type="scientific">Dentiscutata heterogama</name>
    <dbReference type="NCBI Taxonomy" id="1316150"/>
    <lineage>
        <taxon>Eukaryota</taxon>
        <taxon>Fungi</taxon>
        <taxon>Fungi incertae sedis</taxon>
        <taxon>Mucoromycota</taxon>
        <taxon>Glomeromycotina</taxon>
        <taxon>Glomeromycetes</taxon>
        <taxon>Diversisporales</taxon>
        <taxon>Gigasporaceae</taxon>
        <taxon>Dentiscutata</taxon>
    </lineage>
</organism>
<evidence type="ECO:0000313" key="1">
    <source>
        <dbReference type="EMBL" id="CAG8532996.1"/>
    </source>
</evidence>
<dbReference type="EMBL" id="CAJVPU010004432">
    <property type="protein sequence ID" value="CAG8532996.1"/>
    <property type="molecule type" value="Genomic_DNA"/>
</dbReference>